<evidence type="ECO:0000313" key="7">
    <source>
        <dbReference type="EMBL" id="EAY31372.1"/>
    </source>
</evidence>
<dbReference type="Pfam" id="PF18962">
    <property type="entry name" value="Por_Secre_tail"/>
    <property type="match status" value="1"/>
</dbReference>
<evidence type="ECO:0000259" key="6">
    <source>
        <dbReference type="PROSITE" id="PS50853"/>
    </source>
</evidence>
<dbReference type="CDD" id="cd00063">
    <property type="entry name" value="FN3"/>
    <property type="match status" value="1"/>
</dbReference>
<keyword evidence="8" id="KW-1185">Reference proteome</keyword>
<dbReference type="InterPro" id="IPR008979">
    <property type="entry name" value="Galactose-bd-like_sf"/>
</dbReference>
<feature type="domain" description="Fibronectin type-III" evidence="6">
    <location>
        <begin position="594"/>
        <end position="682"/>
    </location>
</feature>
<dbReference type="InterPro" id="IPR013783">
    <property type="entry name" value="Ig-like_fold"/>
</dbReference>
<dbReference type="NCBIfam" id="TIGR04183">
    <property type="entry name" value="Por_Secre_tail"/>
    <property type="match status" value="1"/>
</dbReference>
<dbReference type="Gene3D" id="2.60.120.380">
    <property type="match status" value="1"/>
</dbReference>
<dbReference type="Pfam" id="PF00082">
    <property type="entry name" value="Peptidase_S8"/>
    <property type="match status" value="1"/>
</dbReference>
<name>A1ZE64_MICM2</name>
<sequence>MTWLFLLLGLSITSAVSVQGQQRYDKRTTQQLNRLSQTFSQEYQRERKIVYQKAKRLNIPIRLVSNGRFMELQGFSQFGTPIYNITTNDIATQSISTDRLHNELELTGAGLTLGIWDGGAVKVTHQEFAVNGLSRVTQEDGGVGNLIGRSHATHVAGTLVASGVQPRAKGVAPMARLNAYDWTNDLAEMTAEAARGLLLSNHSYGWVHGWSYNGRERRWQWYGAPQISEVEDYNFGFYTDKAQALDRIAAGAPNYLICWAAGNDRNEGTRNVQRTGHINVNGRWVFSRQRRNVDGNNGYDCIGSQGTAKNVLTVGAVNDVAGGYKTSADVVQTSFSSWGPTDDGRIKPDLVANGMAVYSSNVTARDINNEYINKSGTSMATPTVTGSLGLLQRYYHQRNNNTYMRSATLKALAIHTTDEAGPANGPDYQNGWGLMNAKKAADVITNRNISALIQEQTLNNNGRYTTNVNAVGGEPLSATIVWTDVPGTPVAPALDPANRMLVNDLDILITHRNEAGVVTTHLPWILDPANPANAATRGDNSRDNVEKIFIANPVAGTYTITVTHKGALHNNANQAFSMIVTGIRVEAISQACGVPVRARATNIADTTAKLVWGQVNGAASYDVRYHVQGSDVWTQINSIEDTTVNLPRLISNNTYEFQVRSRCEGGISNYAETVSFTTTSLPEGYCAVKGTTPDEYINRVQFGAIDNTSGNNDGYKKFSRQITTTLRKGITTRITITPSWTNRSYQEGYRVWIDLNRDGDFNDPGEALFSQDPTINTPVTGEITIPATAATGKTIMRVAMRYNQVPLACGEFLYGEVEDYEVNIIEAANNNAAAASIRQEVQPLTEDIRISPNPASTQVTVQVKANTKASFVLMNSNGIALQTKSVEAKAKSKSISHTFDVSQYQPGMYLLVVQVNGSQQVKRVIVLR</sequence>
<dbReference type="eggNOG" id="COG1404">
    <property type="taxonomic scope" value="Bacteria"/>
</dbReference>
<protein>
    <submittedName>
        <fullName evidence="7">Peptidase families S8 and S53 domain protein</fullName>
        <ecNumber evidence="7">3.4.21.-</ecNumber>
    </submittedName>
</protein>
<dbReference type="GO" id="GO:0004252">
    <property type="term" value="F:serine-type endopeptidase activity"/>
    <property type="evidence" value="ECO:0007669"/>
    <property type="project" value="UniProtKB-UniRule"/>
</dbReference>
<dbReference type="PROSITE" id="PS00138">
    <property type="entry name" value="SUBTILASE_SER"/>
    <property type="match status" value="1"/>
</dbReference>
<keyword evidence="2 5" id="KW-0645">Protease</keyword>
<dbReference type="SUPFAM" id="SSF52743">
    <property type="entry name" value="Subtilisin-like"/>
    <property type="match status" value="1"/>
</dbReference>
<dbReference type="InterPro" id="IPR003961">
    <property type="entry name" value="FN3_dom"/>
</dbReference>
<dbReference type="PANTHER" id="PTHR43399">
    <property type="entry name" value="SUBTILISIN-RELATED"/>
    <property type="match status" value="1"/>
</dbReference>
<evidence type="ECO:0000256" key="3">
    <source>
        <dbReference type="ARBA" id="ARBA00022801"/>
    </source>
</evidence>
<dbReference type="InterPro" id="IPR000209">
    <property type="entry name" value="Peptidase_S8/S53_dom"/>
</dbReference>
<dbReference type="GO" id="GO:0006508">
    <property type="term" value="P:proteolysis"/>
    <property type="evidence" value="ECO:0007669"/>
    <property type="project" value="UniProtKB-KW"/>
</dbReference>
<evidence type="ECO:0000256" key="4">
    <source>
        <dbReference type="ARBA" id="ARBA00022825"/>
    </source>
</evidence>
<evidence type="ECO:0000256" key="2">
    <source>
        <dbReference type="ARBA" id="ARBA00022670"/>
    </source>
</evidence>
<dbReference type="SUPFAM" id="SSF49785">
    <property type="entry name" value="Galactose-binding domain-like"/>
    <property type="match status" value="1"/>
</dbReference>
<reference evidence="7 8" key="1">
    <citation type="submission" date="2007-01" db="EMBL/GenBank/DDBJ databases">
        <authorList>
            <person name="Haygood M."/>
            <person name="Podell S."/>
            <person name="Anderson C."/>
            <person name="Hopkinson B."/>
            <person name="Roe K."/>
            <person name="Barbeau K."/>
            <person name="Gaasterland T."/>
            <person name="Ferriera S."/>
            <person name="Johnson J."/>
            <person name="Kravitz S."/>
            <person name="Beeson K."/>
            <person name="Sutton G."/>
            <person name="Rogers Y.-H."/>
            <person name="Friedman R."/>
            <person name="Frazier M."/>
            <person name="Venter J.C."/>
        </authorList>
    </citation>
    <scope>NUCLEOTIDE SEQUENCE [LARGE SCALE GENOMIC DNA]</scope>
    <source>
        <strain evidence="7 8">ATCC 23134</strain>
    </source>
</reference>
<dbReference type="PANTHER" id="PTHR43399:SF4">
    <property type="entry name" value="CELL WALL-ASSOCIATED PROTEASE"/>
    <property type="match status" value="1"/>
</dbReference>
<dbReference type="AlphaFoldDB" id="A1ZE64"/>
<dbReference type="InterPro" id="IPR034058">
    <property type="entry name" value="TagA/B/C/D_pept_dom"/>
</dbReference>
<dbReference type="Pfam" id="PF00041">
    <property type="entry name" value="fn3"/>
    <property type="match status" value="1"/>
</dbReference>
<dbReference type="Pfam" id="PF20009">
    <property type="entry name" value="GEVED"/>
    <property type="match status" value="1"/>
</dbReference>
<dbReference type="InterPro" id="IPR015500">
    <property type="entry name" value="Peptidase_S8_subtilisin-rel"/>
</dbReference>
<dbReference type="SMART" id="SM00060">
    <property type="entry name" value="FN3"/>
    <property type="match status" value="1"/>
</dbReference>
<dbReference type="SUPFAM" id="SSF49265">
    <property type="entry name" value="Fibronectin type III"/>
    <property type="match status" value="1"/>
</dbReference>
<gene>
    <name evidence="7" type="ORF">M23134_04205</name>
</gene>
<dbReference type="Proteomes" id="UP000004095">
    <property type="component" value="Unassembled WGS sequence"/>
</dbReference>
<comment type="caution">
    <text evidence="7">The sequence shown here is derived from an EMBL/GenBank/DDBJ whole genome shotgun (WGS) entry which is preliminary data.</text>
</comment>
<keyword evidence="4 5" id="KW-0720">Serine protease</keyword>
<dbReference type="InterPro" id="IPR045474">
    <property type="entry name" value="GEVED"/>
</dbReference>
<evidence type="ECO:0000256" key="5">
    <source>
        <dbReference type="PROSITE-ProRule" id="PRU01240"/>
    </source>
</evidence>
<dbReference type="EC" id="3.4.21.-" evidence="7"/>
<feature type="active site" description="Charge relay system" evidence="5">
    <location>
        <position position="378"/>
    </location>
</feature>
<dbReference type="CDD" id="cd04842">
    <property type="entry name" value="Peptidases_S8_Kp43_protease"/>
    <property type="match status" value="1"/>
</dbReference>
<dbReference type="PROSITE" id="PS51892">
    <property type="entry name" value="SUBTILASE"/>
    <property type="match status" value="1"/>
</dbReference>
<keyword evidence="3 5" id="KW-0378">Hydrolase</keyword>
<organism evidence="7 8">
    <name type="scientific">Microscilla marina ATCC 23134</name>
    <dbReference type="NCBI Taxonomy" id="313606"/>
    <lineage>
        <taxon>Bacteria</taxon>
        <taxon>Pseudomonadati</taxon>
        <taxon>Bacteroidota</taxon>
        <taxon>Cytophagia</taxon>
        <taxon>Cytophagales</taxon>
        <taxon>Microscillaceae</taxon>
        <taxon>Microscilla</taxon>
    </lineage>
</organism>
<evidence type="ECO:0000256" key="1">
    <source>
        <dbReference type="ARBA" id="ARBA00011073"/>
    </source>
</evidence>
<dbReference type="InterPro" id="IPR051048">
    <property type="entry name" value="Peptidase_S8/S53_subtilisin"/>
</dbReference>
<accession>A1ZE64</accession>
<comment type="similarity">
    <text evidence="1 5">Belongs to the peptidase S8 family.</text>
</comment>
<proteinExistence type="inferred from homology"/>
<feature type="active site" description="Charge relay system" evidence="5">
    <location>
        <position position="117"/>
    </location>
</feature>
<dbReference type="PROSITE" id="PS50853">
    <property type="entry name" value="FN3"/>
    <property type="match status" value="1"/>
</dbReference>
<dbReference type="InterPro" id="IPR026444">
    <property type="entry name" value="Secre_tail"/>
</dbReference>
<dbReference type="InterPro" id="IPR023828">
    <property type="entry name" value="Peptidase_S8_Ser-AS"/>
</dbReference>
<feature type="active site" description="Charge relay system" evidence="5">
    <location>
        <position position="151"/>
    </location>
</feature>
<dbReference type="InterPro" id="IPR036116">
    <property type="entry name" value="FN3_sf"/>
</dbReference>
<dbReference type="EMBL" id="AAWS01000003">
    <property type="protein sequence ID" value="EAY31372.1"/>
    <property type="molecule type" value="Genomic_DNA"/>
</dbReference>
<dbReference type="PRINTS" id="PR00723">
    <property type="entry name" value="SUBTILISIN"/>
</dbReference>
<dbReference type="Gene3D" id="3.40.50.200">
    <property type="entry name" value="Peptidase S8/S53 domain"/>
    <property type="match status" value="1"/>
</dbReference>
<dbReference type="Gene3D" id="2.60.40.10">
    <property type="entry name" value="Immunoglobulins"/>
    <property type="match status" value="1"/>
</dbReference>
<evidence type="ECO:0000313" key="8">
    <source>
        <dbReference type="Proteomes" id="UP000004095"/>
    </source>
</evidence>
<dbReference type="InterPro" id="IPR036852">
    <property type="entry name" value="Peptidase_S8/S53_dom_sf"/>
</dbReference>